<evidence type="ECO:0000313" key="1">
    <source>
        <dbReference type="EMBL" id="RAO73022.1"/>
    </source>
</evidence>
<dbReference type="Proteomes" id="UP000249363">
    <property type="component" value="Unassembled WGS sequence"/>
</dbReference>
<name>A0A364LB41_TALAM</name>
<organism evidence="1 2">
    <name type="scientific">Talaromyces amestolkiae</name>
    <dbReference type="NCBI Taxonomy" id="1196081"/>
    <lineage>
        <taxon>Eukaryota</taxon>
        <taxon>Fungi</taxon>
        <taxon>Dikarya</taxon>
        <taxon>Ascomycota</taxon>
        <taxon>Pezizomycotina</taxon>
        <taxon>Eurotiomycetes</taxon>
        <taxon>Eurotiomycetidae</taxon>
        <taxon>Eurotiales</taxon>
        <taxon>Trichocomaceae</taxon>
        <taxon>Talaromyces</taxon>
        <taxon>Talaromyces sect. Talaromyces</taxon>
    </lineage>
</organism>
<dbReference type="AlphaFoldDB" id="A0A364LB41"/>
<gene>
    <name evidence="1" type="ORF">BHQ10_009034</name>
</gene>
<dbReference type="GeneID" id="63798248"/>
<proteinExistence type="predicted"/>
<dbReference type="OrthoDB" id="5372935at2759"/>
<keyword evidence="2" id="KW-1185">Reference proteome</keyword>
<reference evidence="1 2" key="1">
    <citation type="journal article" date="2017" name="Biotechnol. Biofuels">
        <title>Differential beta-glucosidase expression as a function of carbon source availability in Talaromyces amestolkiae: a genomic and proteomic approach.</title>
        <authorList>
            <person name="de Eugenio L.I."/>
            <person name="Mendez-Liter J.A."/>
            <person name="Nieto-Dominguez M."/>
            <person name="Alonso L."/>
            <person name="Gil-Munoz J."/>
            <person name="Barriuso J."/>
            <person name="Prieto A."/>
            <person name="Martinez M.J."/>
        </authorList>
    </citation>
    <scope>NUCLEOTIDE SEQUENCE [LARGE SCALE GENOMIC DNA]</scope>
    <source>
        <strain evidence="1 2">CIB</strain>
    </source>
</reference>
<accession>A0A364LB41</accession>
<comment type="caution">
    <text evidence="1">The sequence shown here is derived from an EMBL/GenBank/DDBJ whole genome shotgun (WGS) entry which is preliminary data.</text>
</comment>
<evidence type="ECO:0000313" key="2">
    <source>
        <dbReference type="Proteomes" id="UP000249363"/>
    </source>
</evidence>
<dbReference type="EMBL" id="MIKG01000022">
    <property type="protein sequence ID" value="RAO73022.1"/>
    <property type="molecule type" value="Genomic_DNA"/>
</dbReference>
<sequence length="224" mass="25672">MEKVFRLLDLPANIRDQIYYEILCTWPEENQYAVNPTEVAILDCKCQFAILCTNQQVYCEAGAVMLRGNQFIRISIKGHQPLQVLFIPSQIPVVTMNQKFLAKFTGHVMTHSIDFTNDPAPLKSQLEVMIIRRDLDRFVQALGKADLRSPNFTATSKHQVTIHNPFVGIPAQRILNKKNQERLLAPYREQLRGFKNFTVLGQIPTDIAKAVIKAVKQERIPDRQ</sequence>
<dbReference type="RefSeq" id="XP_040737536.1">
    <property type="nucleotide sequence ID" value="XM_040881906.1"/>
</dbReference>
<protein>
    <submittedName>
        <fullName evidence="1">Uncharacterized protein</fullName>
    </submittedName>
</protein>